<dbReference type="HOGENOM" id="CLU_034860_0_0_1"/>
<gene>
    <name evidence="2" type="ORF">SNOG_12116</name>
</gene>
<dbReference type="RefSeq" id="XP_001802349.1">
    <property type="nucleotide sequence ID" value="XM_001802297.1"/>
</dbReference>
<dbReference type="SUPFAM" id="SSF53448">
    <property type="entry name" value="Nucleotide-diphospho-sugar transferases"/>
    <property type="match status" value="1"/>
</dbReference>
<dbReference type="EMBL" id="CH445345">
    <property type="protein sequence ID" value="EAT80528.2"/>
    <property type="molecule type" value="Genomic_DNA"/>
</dbReference>
<evidence type="ECO:0000256" key="1">
    <source>
        <dbReference type="SAM" id="MobiDB-lite"/>
    </source>
</evidence>
<accession>Q0U7Z8</accession>
<dbReference type="InterPro" id="IPR029044">
    <property type="entry name" value="Nucleotide-diphossugar_trans"/>
</dbReference>
<protein>
    <recommendedName>
        <fullName evidence="4">Glucose N-acetyltransferase 1</fullName>
    </recommendedName>
</protein>
<dbReference type="InParanoid" id="Q0U7Z8"/>
<dbReference type="STRING" id="321614.Q0U7Z8"/>
<dbReference type="VEuPathDB" id="FungiDB:JI435_121160"/>
<proteinExistence type="predicted"/>
<dbReference type="GO" id="GO:0016757">
    <property type="term" value="F:glycosyltransferase activity"/>
    <property type="evidence" value="ECO:0000318"/>
    <property type="project" value="GO_Central"/>
</dbReference>
<feature type="compositionally biased region" description="Basic and acidic residues" evidence="1">
    <location>
        <begin position="297"/>
        <end position="317"/>
    </location>
</feature>
<evidence type="ECO:0000313" key="3">
    <source>
        <dbReference type="Proteomes" id="UP000001055"/>
    </source>
</evidence>
<dbReference type="KEGG" id="pno:SNOG_12116"/>
<dbReference type="eggNOG" id="KOG1950">
    <property type="taxonomic scope" value="Eukaryota"/>
</dbReference>
<feature type="region of interest" description="Disordered" evidence="1">
    <location>
        <begin position="295"/>
        <end position="324"/>
    </location>
</feature>
<dbReference type="AlphaFoldDB" id="Q0U7Z8"/>
<dbReference type="Proteomes" id="UP000001055">
    <property type="component" value="Unassembled WGS sequence"/>
</dbReference>
<dbReference type="GeneID" id="5979259"/>
<sequence>MRRKRSDELPRFIFICWFFYPSRSKPSADGETAVNWSNFAYSFYATDSATLCHAVLLADALVRLGSKADRVLFYPEYWDTTISDSKDRDSQLLVLARDKYHVKLHPINLLTVGGRTKETPMAMPRAYWADSKPWPLTSMLMVIKPDRSELRQFKDRMTGGGNNMLVNAHRFDMELVNERFEESALVLPHRPYALLTGEFRRHDHSAYLGNPEEQWDAEKVFKEAKIVHFSDWPLPKPWIMWPFEGLQEMQPDCGGDKEKTCAERRIWKHLYDDFRHRRFEICKLLSVPAPDWYQIKGGEHPRNATEGTEHAAPHADDALPSAAR</sequence>
<evidence type="ECO:0000313" key="2">
    <source>
        <dbReference type="EMBL" id="EAT80528.2"/>
    </source>
</evidence>
<organism evidence="2 3">
    <name type="scientific">Phaeosphaeria nodorum (strain SN15 / ATCC MYA-4574 / FGSC 10173)</name>
    <name type="common">Glume blotch fungus</name>
    <name type="synonym">Parastagonospora nodorum</name>
    <dbReference type="NCBI Taxonomy" id="321614"/>
    <lineage>
        <taxon>Eukaryota</taxon>
        <taxon>Fungi</taxon>
        <taxon>Dikarya</taxon>
        <taxon>Ascomycota</taxon>
        <taxon>Pezizomycotina</taxon>
        <taxon>Dothideomycetes</taxon>
        <taxon>Pleosporomycetidae</taxon>
        <taxon>Pleosporales</taxon>
        <taxon>Pleosporineae</taxon>
        <taxon>Phaeosphaeriaceae</taxon>
        <taxon>Parastagonospora</taxon>
    </lineage>
</organism>
<dbReference type="Gene3D" id="3.90.550.10">
    <property type="entry name" value="Spore Coat Polysaccharide Biosynthesis Protein SpsA, Chain A"/>
    <property type="match status" value="1"/>
</dbReference>
<name>Q0U7Z8_PHANO</name>
<evidence type="ECO:0008006" key="4">
    <source>
        <dbReference type="Google" id="ProtNLM"/>
    </source>
</evidence>
<reference evidence="3" key="1">
    <citation type="journal article" date="2007" name="Plant Cell">
        <title>Dothideomycete-plant interactions illuminated by genome sequencing and EST analysis of the wheat pathogen Stagonospora nodorum.</title>
        <authorList>
            <person name="Hane J.K."/>
            <person name="Lowe R.G."/>
            <person name="Solomon P.S."/>
            <person name="Tan K.C."/>
            <person name="Schoch C.L."/>
            <person name="Spatafora J.W."/>
            <person name="Crous P.W."/>
            <person name="Kodira C."/>
            <person name="Birren B.W."/>
            <person name="Galagan J.E."/>
            <person name="Torriani S.F."/>
            <person name="McDonald B.A."/>
            <person name="Oliver R.P."/>
        </authorList>
    </citation>
    <scope>NUCLEOTIDE SEQUENCE [LARGE SCALE GENOMIC DNA]</scope>
    <source>
        <strain evidence="3">SN15 / ATCC MYA-4574 / FGSC 10173</strain>
    </source>
</reference>